<evidence type="ECO:0000313" key="4">
    <source>
        <dbReference type="Proteomes" id="UP000674143"/>
    </source>
</evidence>
<dbReference type="EMBL" id="JAFHLR010000031">
    <property type="protein sequence ID" value="KAG5471614.1"/>
    <property type="molecule type" value="Genomic_DNA"/>
</dbReference>
<reference evidence="3 4" key="1">
    <citation type="submission" date="2021-02" db="EMBL/GenBank/DDBJ databases">
        <title>Leishmania (Mundinia) orientalis Genome sequencing and assembly.</title>
        <authorList>
            <person name="Almutairi H."/>
            <person name="Gatherer D."/>
        </authorList>
    </citation>
    <scope>NUCLEOTIDE SEQUENCE [LARGE SCALE GENOMIC DNA]</scope>
    <source>
        <strain evidence="3">LSCM4</strain>
    </source>
</reference>
<dbReference type="GeneID" id="92359113"/>
<evidence type="ECO:0000256" key="2">
    <source>
        <dbReference type="SAM" id="Phobius"/>
    </source>
</evidence>
<sequence length="634" mass="69673">MEEASAFEMLAPASGNGVPDEVRQPRAHREPISAYHIDGRENRAHRVDGELASRTAPAGRGAPIDDAMACLVFHEARPIENLPAMVSPELKMIGRCVAFSVRQSRKSTPGASYAYVGLVSAITATTVTLMHVNRYTAVDFKAYNAREQLLAKRKGIAFKSGSRIGTDGGSAANLESIGTSPGPREPISDGGPPFYGCCAEGEEGSAQHRGRTSPGCPPALHQAEISGSLALLPLLVTEEGLEATALARRQEDREPINGTHITFVDHGCSAASTRAARHRRFRSFHGSCGPIPYVTFSRKSIHEVEFGRDPRSSFYSLFQDPAKHIGDMQYLRMFVRRYLVHTSEGNNPRQVPLYAYLSARCAWPNLDRELVKELVQEELVGLLKTDRAIEKEMMMQLLQPSFRERMMLQYQAPTGIFSSTGILYLTHIPQSSFLAGALMLFLTLLFAASLGAVLGISQDAILVLFVRKSVPFFVVSLVMWTLTGLAILSHAIAAHIPLSENVVRLGARISLTLASIGCCLMTLFVIMGNLQKKALYDLMVEHQKDRLCSFYERHTCTGLFTACGSERDDPNLCSWCPNMPVTSTSCYTLLWSQVKRALCPFLVLNCSILVASLYAAYLTVKLLLFVESVMGRMV</sequence>
<proteinExistence type="predicted"/>
<keyword evidence="2" id="KW-1133">Transmembrane helix</keyword>
<feature type="region of interest" description="Disordered" evidence="1">
    <location>
        <begin position="1"/>
        <end position="25"/>
    </location>
</feature>
<gene>
    <name evidence="3" type="ORF">LSCM4_03163</name>
</gene>
<feature type="transmembrane region" description="Helical" evidence="2">
    <location>
        <begin position="433"/>
        <end position="457"/>
    </location>
</feature>
<keyword evidence="4" id="KW-1185">Reference proteome</keyword>
<name>A0A836GDR3_9TRYP</name>
<dbReference type="KEGG" id="loi:92359113"/>
<dbReference type="Proteomes" id="UP000674143">
    <property type="component" value="Chromosome 31"/>
</dbReference>
<evidence type="ECO:0000256" key="1">
    <source>
        <dbReference type="SAM" id="MobiDB-lite"/>
    </source>
</evidence>
<accession>A0A836GDR3</accession>
<evidence type="ECO:0000313" key="3">
    <source>
        <dbReference type="EMBL" id="KAG5471614.1"/>
    </source>
</evidence>
<organism evidence="3 4">
    <name type="scientific">Leishmania orientalis</name>
    <dbReference type="NCBI Taxonomy" id="2249476"/>
    <lineage>
        <taxon>Eukaryota</taxon>
        <taxon>Discoba</taxon>
        <taxon>Euglenozoa</taxon>
        <taxon>Kinetoplastea</taxon>
        <taxon>Metakinetoplastina</taxon>
        <taxon>Trypanosomatida</taxon>
        <taxon>Trypanosomatidae</taxon>
        <taxon>Leishmaniinae</taxon>
        <taxon>Leishmania</taxon>
    </lineage>
</organism>
<dbReference type="RefSeq" id="XP_067060731.1">
    <property type="nucleotide sequence ID" value="XM_067205179.1"/>
</dbReference>
<dbReference type="AlphaFoldDB" id="A0A836GDR3"/>
<feature type="transmembrane region" description="Helical" evidence="2">
    <location>
        <begin position="505"/>
        <end position="526"/>
    </location>
</feature>
<keyword evidence="2" id="KW-0812">Transmembrane</keyword>
<keyword evidence="2" id="KW-0472">Membrane</keyword>
<feature type="transmembrane region" description="Helical" evidence="2">
    <location>
        <begin position="469"/>
        <end position="493"/>
    </location>
</feature>
<feature type="transmembrane region" description="Helical" evidence="2">
    <location>
        <begin position="601"/>
        <end position="626"/>
    </location>
</feature>
<comment type="caution">
    <text evidence="3">The sequence shown here is derived from an EMBL/GenBank/DDBJ whole genome shotgun (WGS) entry which is preliminary data.</text>
</comment>
<protein>
    <submittedName>
        <fullName evidence="3">Uncharacterized protein</fullName>
    </submittedName>
</protein>